<gene>
    <name evidence="1" type="ORF">E0946_03140</name>
</gene>
<proteinExistence type="predicted"/>
<protein>
    <submittedName>
        <fullName evidence="1">Uncharacterized protein</fullName>
    </submittedName>
</protein>
<organism evidence="1 2">
    <name type="scientific">Candidatus Syntrophosphaera thermopropionivorans</name>
    <dbReference type="NCBI Taxonomy" id="2593015"/>
    <lineage>
        <taxon>Bacteria</taxon>
        <taxon>Pseudomonadati</taxon>
        <taxon>Candidatus Cloacimonadota</taxon>
        <taxon>Candidatus Cloacimonadia</taxon>
        <taxon>Candidatus Cloacimonadales</taxon>
        <taxon>Candidatus Cloacimonadaceae</taxon>
        <taxon>Candidatus Syntrophosphaera</taxon>
    </lineage>
</organism>
<evidence type="ECO:0000313" key="1">
    <source>
        <dbReference type="EMBL" id="TDF73370.1"/>
    </source>
</evidence>
<comment type="caution">
    <text evidence="1">The sequence shown here is derived from an EMBL/GenBank/DDBJ whole genome shotgun (WGS) entry which is preliminary data.</text>
</comment>
<dbReference type="Proteomes" id="UP000294588">
    <property type="component" value="Unassembled WGS sequence"/>
</dbReference>
<sequence>MSRLPGKVILLLLIFLAGITFIPAQTTLTVNGLNQASFVYRAASDSLNCYFYDSFAFNLGYKDFSFGMKFIAELPKYSIEQSELLAELNPDRLNLGWKELYASYNRNNYQVYAGIMEETFGSGLIFRSYQDLEMDDDYRVNGFRFSYDNKLRVKALYSAYSNPINRGKLDLAYGADLQYPVLKPLTLGVTVLSLQSYIGSSYKEDNILGGRVSFQEDWIDGSIELAQRQKAYSNDNGSAIYGNLSTYFGPLQIGGAYKYYDGFDYFNHLQDIPLANHHNETLADNQSSGLDEEGLQGWMSFAFLKYWTFNLDYAEAWNHNHKVKMNDFFVSLDWNKDLKMASIAYSQVEKIDEILSHWQKESYPGFNLQFPGKKNPFTLSGEFKVVEKQVYDVETSHYEPKIQFDTSFNKLSCSLALQSWWKDFSHLTQSRYMPSVQVKYPLFSETDILLLVGKEAGGKVCRNGICRYVAPFSGIKLEMTTRF</sequence>
<name>A0AC61QJN9_9BACT</name>
<evidence type="ECO:0000313" key="2">
    <source>
        <dbReference type="Proteomes" id="UP000294588"/>
    </source>
</evidence>
<dbReference type="EMBL" id="SMOG01000006">
    <property type="protein sequence ID" value="TDF73370.1"/>
    <property type="molecule type" value="Genomic_DNA"/>
</dbReference>
<keyword evidence="2" id="KW-1185">Reference proteome</keyword>
<reference evidence="1" key="1">
    <citation type="submission" date="2019-03" db="EMBL/GenBank/DDBJ databases">
        <title>Candidatus Syntrophosphaera thermopropionivorans: a novel player in syntrophic propionate oxidation during anaerobic digestion.</title>
        <authorList>
            <person name="Dyksma S."/>
        </authorList>
    </citation>
    <scope>NUCLEOTIDE SEQUENCE</scope>
    <source>
        <strain evidence="1">W5</strain>
    </source>
</reference>
<accession>A0AC61QJN9</accession>